<dbReference type="PROSITE" id="PS00411">
    <property type="entry name" value="KINESIN_MOTOR_1"/>
    <property type="match status" value="1"/>
</dbReference>
<evidence type="ECO:0000256" key="1">
    <source>
        <dbReference type="ARBA" id="ARBA00004318"/>
    </source>
</evidence>
<evidence type="ECO:0000256" key="13">
    <source>
        <dbReference type="SAM" id="MobiDB-lite"/>
    </source>
</evidence>
<dbReference type="InterPro" id="IPR001752">
    <property type="entry name" value="Kinesin_motor_dom"/>
</dbReference>
<gene>
    <name evidence="16" type="primary">LOC118417087</name>
</gene>
<feature type="region of interest" description="Disordered" evidence="13">
    <location>
        <begin position="848"/>
        <end position="883"/>
    </location>
</feature>
<dbReference type="RefSeq" id="XP_035678378.1">
    <property type="nucleotide sequence ID" value="XM_035822485.1"/>
</dbReference>
<dbReference type="Gene3D" id="3.40.850.10">
    <property type="entry name" value="Kinesin motor domain"/>
    <property type="match status" value="1"/>
</dbReference>
<dbReference type="PRINTS" id="PR00380">
    <property type="entry name" value="KINESINHEAVY"/>
</dbReference>
<feature type="coiled-coil region" evidence="12">
    <location>
        <begin position="888"/>
        <end position="922"/>
    </location>
</feature>
<reference evidence="15" key="1">
    <citation type="journal article" date="2020" name="Nat. Ecol. Evol.">
        <title>Deeply conserved synteny resolves early events in vertebrate evolution.</title>
        <authorList>
            <person name="Simakov O."/>
            <person name="Marletaz F."/>
            <person name="Yue J.X."/>
            <person name="O'Connell B."/>
            <person name="Jenkins J."/>
            <person name="Brandt A."/>
            <person name="Calef R."/>
            <person name="Tung C.H."/>
            <person name="Huang T.K."/>
            <person name="Schmutz J."/>
            <person name="Satoh N."/>
            <person name="Yu J.K."/>
            <person name="Putnam N.H."/>
            <person name="Green R.E."/>
            <person name="Rokhsar D.S."/>
        </authorList>
    </citation>
    <scope>NUCLEOTIDE SEQUENCE [LARGE SCALE GENOMIC DNA]</scope>
    <source>
        <strain evidence="15">S238N-H82</strain>
    </source>
</reference>
<evidence type="ECO:0000256" key="9">
    <source>
        <dbReference type="ARBA" id="ARBA00054688"/>
    </source>
</evidence>
<dbReference type="GO" id="GO:0003777">
    <property type="term" value="F:microtubule motor activity"/>
    <property type="evidence" value="ECO:0000318"/>
    <property type="project" value="GO_Central"/>
</dbReference>
<evidence type="ECO:0000313" key="15">
    <source>
        <dbReference type="Proteomes" id="UP000001554"/>
    </source>
</evidence>
<dbReference type="InterPro" id="IPR019821">
    <property type="entry name" value="Kinesin_motor_CS"/>
</dbReference>
<dbReference type="GO" id="GO:0005524">
    <property type="term" value="F:ATP binding"/>
    <property type="evidence" value="ECO:0007669"/>
    <property type="project" value="UniProtKB-UniRule"/>
</dbReference>
<keyword evidence="8 11" id="KW-0505">Motor protein</keyword>
<feature type="region of interest" description="Disordered" evidence="13">
    <location>
        <begin position="937"/>
        <end position="980"/>
    </location>
</feature>
<dbReference type="GO" id="GO:0031966">
    <property type="term" value="C:mitochondrial membrane"/>
    <property type="evidence" value="ECO:0007669"/>
    <property type="project" value="UniProtKB-SubCell"/>
</dbReference>
<keyword evidence="7" id="KW-0472">Membrane</keyword>
<dbReference type="CDD" id="cd01365">
    <property type="entry name" value="KISc_KIF1A_KIF1B"/>
    <property type="match status" value="1"/>
</dbReference>
<dbReference type="InterPro" id="IPR036961">
    <property type="entry name" value="Kinesin_motor_dom_sf"/>
</dbReference>
<dbReference type="GeneID" id="118417087"/>
<evidence type="ECO:0000256" key="4">
    <source>
        <dbReference type="ARBA" id="ARBA00022840"/>
    </source>
</evidence>
<dbReference type="KEGG" id="bfo:118417087"/>
<dbReference type="Pfam" id="PF00225">
    <property type="entry name" value="Kinesin"/>
    <property type="match status" value="1"/>
</dbReference>
<dbReference type="OrthoDB" id="3176171at2759"/>
<dbReference type="CDD" id="cd22709">
    <property type="entry name" value="FHA_KIF28P"/>
    <property type="match status" value="1"/>
</dbReference>
<dbReference type="AlphaFoldDB" id="A0A9J7LA13"/>
<dbReference type="SMART" id="SM00129">
    <property type="entry name" value="KISc"/>
    <property type="match status" value="1"/>
</dbReference>
<keyword evidence="2" id="KW-0813">Transport</keyword>
<protein>
    <recommendedName>
        <fullName evidence="10">Kinesin-like protein 6</fullName>
    </recommendedName>
</protein>
<evidence type="ECO:0000256" key="11">
    <source>
        <dbReference type="PROSITE-ProRule" id="PRU00283"/>
    </source>
</evidence>
<evidence type="ECO:0000256" key="10">
    <source>
        <dbReference type="ARBA" id="ARBA00079247"/>
    </source>
</evidence>
<dbReference type="InterPro" id="IPR008984">
    <property type="entry name" value="SMAD_FHA_dom_sf"/>
</dbReference>
<comment type="subcellular location">
    <subcellularLocation>
        <location evidence="1">Mitochondrion membrane</location>
        <topology evidence="1">Peripheral membrane protein</topology>
    </subcellularLocation>
</comment>
<dbReference type="GO" id="GO:0005737">
    <property type="term" value="C:cytoplasm"/>
    <property type="evidence" value="ECO:0000318"/>
    <property type="project" value="GO_Central"/>
</dbReference>
<dbReference type="PANTHER" id="PTHR47117">
    <property type="entry name" value="STAR-RELATED LIPID TRANSFER PROTEIN 9"/>
    <property type="match status" value="1"/>
</dbReference>
<dbReference type="GO" id="GO:0008017">
    <property type="term" value="F:microtubule binding"/>
    <property type="evidence" value="ECO:0000318"/>
    <property type="project" value="GO_Central"/>
</dbReference>
<feature type="compositionally biased region" description="Pro residues" evidence="13">
    <location>
        <begin position="960"/>
        <end position="974"/>
    </location>
</feature>
<comment type="similarity">
    <text evidence="11">Belongs to the TRAFAC class myosin-kinesin ATPase superfamily. Kinesin family.</text>
</comment>
<keyword evidence="4 11" id="KW-0067">ATP-binding</keyword>
<dbReference type="GO" id="GO:0005874">
    <property type="term" value="C:microtubule"/>
    <property type="evidence" value="ECO:0000318"/>
    <property type="project" value="GO_Central"/>
</dbReference>
<keyword evidence="15" id="KW-1185">Reference proteome</keyword>
<feature type="compositionally biased region" description="Polar residues" evidence="13">
    <location>
        <begin position="949"/>
        <end position="959"/>
    </location>
</feature>
<evidence type="ECO:0000256" key="2">
    <source>
        <dbReference type="ARBA" id="ARBA00022448"/>
    </source>
</evidence>
<evidence type="ECO:0000313" key="16">
    <source>
        <dbReference type="RefSeq" id="XP_035678378.1"/>
    </source>
</evidence>
<keyword evidence="3 11" id="KW-0547">Nucleotide-binding</keyword>
<organism evidence="15 16">
    <name type="scientific">Branchiostoma floridae</name>
    <name type="common">Florida lancelet</name>
    <name type="synonym">Amphioxus</name>
    <dbReference type="NCBI Taxonomy" id="7739"/>
    <lineage>
        <taxon>Eukaryota</taxon>
        <taxon>Metazoa</taxon>
        <taxon>Chordata</taxon>
        <taxon>Cephalochordata</taxon>
        <taxon>Leptocardii</taxon>
        <taxon>Amphioxiformes</taxon>
        <taxon>Branchiostomatidae</taxon>
        <taxon>Branchiostoma</taxon>
    </lineage>
</organism>
<dbReference type="InterPro" id="IPR027417">
    <property type="entry name" value="P-loop_NTPase"/>
</dbReference>
<dbReference type="OMA" id="HMVITIH"/>
<dbReference type="FunFam" id="3.40.850.10:FF:000063">
    <property type="entry name" value="Kinesin-like protein"/>
    <property type="match status" value="1"/>
</dbReference>
<evidence type="ECO:0000256" key="5">
    <source>
        <dbReference type="ARBA" id="ARBA00023054"/>
    </source>
</evidence>
<evidence type="ECO:0000259" key="14">
    <source>
        <dbReference type="PROSITE" id="PS50067"/>
    </source>
</evidence>
<dbReference type="GO" id="GO:0016887">
    <property type="term" value="F:ATP hydrolysis activity"/>
    <property type="evidence" value="ECO:0000318"/>
    <property type="project" value="GO_Central"/>
</dbReference>
<dbReference type="GO" id="GO:0005871">
    <property type="term" value="C:kinesin complex"/>
    <property type="evidence" value="ECO:0000318"/>
    <property type="project" value="GO_Central"/>
</dbReference>
<comment type="function">
    <text evidence="9">Microtubule-dependent motor protein required for mitochondrion morphology and transport of mitochondria in neuronal cells.</text>
</comment>
<dbReference type="Proteomes" id="UP000001554">
    <property type="component" value="Chromosome 1"/>
</dbReference>
<dbReference type="PROSITE" id="PS50067">
    <property type="entry name" value="KINESIN_MOTOR_2"/>
    <property type="match status" value="1"/>
</dbReference>
<evidence type="ECO:0000256" key="7">
    <source>
        <dbReference type="ARBA" id="ARBA00023136"/>
    </source>
</evidence>
<feature type="coiled-coil region" evidence="12">
    <location>
        <begin position="367"/>
        <end position="434"/>
    </location>
</feature>
<dbReference type="GO" id="GO:0047496">
    <property type="term" value="P:vesicle transport along microtubule"/>
    <property type="evidence" value="ECO:0000318"/>
    <property type="project" value="GO_Central"/>
</dbReference>
<feature type="compositionally biased region" description="Polar residues" evidence="13">
    <location>
        <begin position="852"/>
        <end position="873"/>
    </location>
</feature>
<proteinExistence type="inferred from homology"/>
<feature type="domain" description="Kinesin motor" evidence="14">
    <location>
        <begin position="6"/>
        <end position="352"/>
    </location>
</feature>
<feature type="binding site" evidence="11">
    <location>
        <begin position="106"/>
        <end position="113"/>
    </location>
    <ligand>
        <name>ATP</name>
        <dbReference type="ChEBI" id="CHEBI:30616"/>
    </ligand>
</feature>
<keyword evidence="5 12" id="KW-0175">Coiled coil</keyword>
<evidence type="ECO:0000256" key="6">
    <source>
        <dbReference type="ARBA" id="ARBA00023128"/>
    </source>
</evidence>
<accession>A0A9J7LA13</accession>
<name>A0A9J7LA13_BRAFL</name>
<evidence type="ECO:0000256" key="8">
    <source>
        <dbReference type="ARBA" id="ARBA00023175"/>
    </source>
</evidence>
<reference evidence="16" key="2">
    <citation type="submission" date="2025-08" db="UniProtKB">
        <authorList>
            <consortium name="RefSeq"/>
        </authorList>
    </citation>
    <scope>IDENTIFICATION</scope>
    <source>
        <strain evidence="16">S238N-H82</strain>
        <tissue evidence="16">Testes</tissue>
    </source>
</reference>
<dbReference type="SUPFAM" id="SSF52540">
    <property type="entry name" value="P-loop containing nucleoside triphosphate hydrolases"/>
    <property type="match status" value="1"/>
</dbReference>
<evidence type="ECO:0000256" key="12">
    <source>
        <dbReference type="SAM" id="Coils"/>
    </source>
</evidence>
<keyword evidence="6" id="KW-0496">Mitochondrion</keyword>
<sequence length="1063" mass="118603">MTDSDSVKVAVRVRPFNQREKAANSKCILSMNGSQTVITDPATGNTKMFSFDQSYWSHDGFKEDDNGIYQAMDSGYADQRRVFNDLGQGVLNNAWAGYNAALFAYGQTGAGKSYSMVGYGVNRGIVPITCDELFMAISKNEDKERQYQVSFSMLEIYNEKVRDLLSKDSKNLTVRQSPKQGFYVENLKQTPVQNYKEIERLMDQGTKNRTTASTNMNATSSRSHMVITIRFKQVFINASGESTTKSSEINLVDLAGSERASSTGATGDRLKEGSAINQSLSTLGNVISALADNSCGKKKVMVPYRNSVLTKLLQNALGGNSKTIMIAALSPADINYEETLSTLRYADRAKKIKNNAVVNESPTDRLIRELKEENARLMAKLQGQDRGGKGRDEELERLLQENVRQMSDIQMTWEKKLEEARREWEQSQAQVSQEDMLTKEHPYLQNVNEDPYLSGVVKHALPPGNNYLGNSKSETGNSIFIRGLGILACHVVMSNSGTEMSIEPVSPDAKVVINGQQIMVKTPLQHLDRLMLGSNCLFLYVGYPADRVGQEETKQYSYDFFQQELAQSQGMTTLLGTPRLGEGANEAMDKLVFQDFVQLMPKVDEVNAMSKDMNKAMTFQPIIKNLASHDSLGNNKEMEVEVLVTNTVTNQVWMWSKAKFINRKFLIEELYQLYMEEGRLDVEQANDPFWDPVEDVFLGSAHIWLQSLAYRIQIDEQIEVHNYQGKEEAMVQVVISPADSQGRQLPDAEAMVIDPSELLGKRLDFIISIPQCLGIKWIQEEKSRGSMFSFQFYGSSNTHRSKPVWHSLNAKMNFTQQFTINPVSMEFLQYLQTHALVLDMWGLQEGREEDLTSSSPQDGSDNGYGSSSTIQEGSRSSSFSDSDLEQVLHMREAENLELKKQMQDLEAELEKLRLSEQAAKKEKFTLLQQLEKLKTAQQVRAASGGGGRQPNSSAGSPVSRTPPAPAPQQKPPSPAAKSMDGELAKAIKEFFSGLKPALQTLRELKETSGQTGAGEQADLQVAMDRHAQLVHKLDENLSTSLTSLKANVVAAVKRKKEGTEQQS</sequence>
<evidence type="ECO:0000256" key="3">
    <source>
        <dbReference type="ARBA" id="ARBA00022741"/>
    </source>
</evidence>
<dbReference type="Gene3D" id="2.60.200.20">
    <property type="match status" value="1"/>
</dbReference>
<dbReference type="SUPFAM" id="SSF49879">
    <property type="entry name" value="SMAD/FHA domain"/>
    <property type="match status" value="1"/>
</dbReference>
<dbReference type="FunFam" id="2.60.200.20:FF:000034">
    <property type="entry name" value="kinesin-like protein KIF28P"/>
    <property type="match status" value="1"/>
</dbReference>